<dbReference type="SUPFAM" id="SSF50494">
    <property type="entry name" value="Trypsin-like serine proteases"/>
    <property type="match status" value="1"/>
</dbReference>
<proteinExistence type="predicted"/>
<dbReference type="InterPro" id="IPR033116">
    <property type="entry name" value="TRYPSIN_SER"/>
</dbReference>
<keyword evidence="4" id="KW-1185">Reference proteome</keyword>
<dbReference type="InterPro" id="IPR001254">
    <property type="entry name" value="Trypsin_dom"/>
</dbReference>
<protein>
    <recommendedName>
        <fullName evidence="2">Peptidase S1 domain-containing protein</fullName>
    </recommendedName>
</protein>
<dbReference type="HOGENOM" id="CLU_006842_13_1_1"/>
<dbReference type="Proteomes" id="UP000015102">
    <property type="component" value="Unassembled WGS sequence"/>
</dbReference>
<dbReference type="InterPro" id="IPR001314">
    <property type="entry name" value="Peptidase_S1A"/>
</dbReference>
<dbReference type="CDD" id="cd00190">
    <property type="entry name" value="Tryp_SPc"/>
    <property type="match status" value="1"/>
</dbReference>
<dbReference type="InterPro" id="IPR009003">
    <property type="entry name" value="Peptidase_S1_PA"/>
</dbReference>
<sequence>KVIIHPKYDPNLAYHDIAILKLETPTFFHPACIWTSPTSPTSNLVALGYGHKEFVGQNSNILQKVNITLFENIECQFFYKGQLNTPEGIIDSQICAGDYFATKDTCQGDSGGPLLAIIEKGRMKIPQILGITSFGSVCAGGTPGVYTRVSEYLDWIESSTKT</sequence>
<dbReference type="Pfam" id="PF00089">
    <property type="entry name" value="Trypsin"/>
    <property type="match status" value="1"/>
</dbReference>
<dbReference type="PROSITE" id="PS00135">
    <property type="entry name" value="TRYPSIN_SER"/>
    <property type="match status" value="1"/>
</dbReference>
<evidence type="ECO:0000256" key="1">
    <source>
        <dbReference type="ARBA" id="ARBA00023157"/>
    </source>
</evidence>
<evidence type="ECO:0000313" key="3">
    <source>
        <dbReference type="EnsemblMetazoa" id="MESCA002135-PA"/>
    </source>
</evidence>
<dbReference type="PANTHER" id="PTHR24260">
    <property type="match status" value="1"/>
</dbReference>
<dbReference type="GO" id="GO:0004252">
    <property type="term" value="F:serine-type endopeptidase activity"/>
    <property type="evidence" value="ECO:0007669"/>
    <property type="project" value="InterPro"/>
</dbReference>
<reference evidence="4" key="1">
    <citation type="submission" date="2013-02" db="EMBL/GenBank/DDBJ databases">
        <authorList>
            <person name="Hughes D."/>
        </authorList>
    </citation>
    <scope>NUCLEOTIDE SEQUENCE</scope>
    <source>
        <strain>Durham</strain>
        <strain evidence="4">NC isolate 2 -- Noor lab</strain>
    </source>
</reference>
<feature type="domain" description="Peptidase S1" evidence="2">
    <location>
        <begin position="1"/>
        <end position="161"/>
    </location>
</feature>
<dbReference type="InterPro" id="IPR043504">
    <property type="entry name" value="Peptidase_S1_PA_chymotrypsin"/>
</dbReference>
<name>T1GFJ3_MEGSC</name>
<dbReference type="EMBL" id="CAQQ02195481">
    <property type="status" value="NOT_ANNOTATED_CDS"/>
    <property type="molecule type" value="Genomic_DNA"/>
</dbReference>
<dbReference type="SMART" id="SM00020">
    <property type="entry name" value="Tryp_SPc"/>
    <property type="match status" value="1"/>
</dbReference>
<evidence type="ECO:0000259" key="2">
    <source>
        <dbReference type="PROSITE" id="PS50240"/>
    </source>
</evidence>
<dbReference type="InterPro" id="IPR051333">
    <property type="entry name" value="CLIP_Serine_Protease"/>
</dbReference>
<evidence type="ECO:0000313" key="4">
    <source>
        <dbReference type="Proteomes" id="UP000015102"/>
    </source>
</evidence>
<dbReference type="GO" id="GO:0006508">
    <property type="term" value="P:proteolysis"/>
    <property type="evidence" value="ECO:0007669"/>
    <property type="project" value="InterPro"/>
</dbReference>
<dbReference type="AlphaFoldDB" id="T1GFJ3"/>
<dbReference type="OMA" id="DWIESST"/>
<keyword evidence="1" id="KW-1015">Disulfide bond</keyword>
<reference evidence="3" key="2">
    <citation type="submission" date="2015-06" db="UniProtKB">
        <authorList>
            <consortium name="EnsemblMetazoa"/>
        </authorList>
    </citation>
    <scope>IDENTIFICATION</scope>
</reference>
<accession>T1GFJ3</accession>
<dbReference type="PROSITE" id="PS50240">
    <property type="entry name" value="TRYPSIN_DOM"/>
    <property type="match status" value="1"/>
</dbReference>
<dbReference type="PANTHER" id="PTHR24260:SF147">
    <property type="entry name" value="EG:BACR7A4.3 PROTEIN-RELATED"/>
    <property type="match status" value="1"/>
</dbReference>
<dbReference type="PRINTS" id="PR00722">
    <property type="entry name" value="CHYMOTRYPSIN"/>
</dbReference>
<dbReference type="Gene3D" id="2.40.10.10">
    <property type="entry name" value="Trypsin-like serine proteases"/>
    <property type="match status" value="1"/>
</dbReference>
<organism evidence="3 4">
    <name type="scientific">Megaselia scalaris</name>
    <name type="common">Humpbacked fly</name>
    <name type="synonym">Phora scalaris</name>
    <dbReference type="NCBI Taxonomy" id="36166"/>
    <lineage>
        <taxon>Eukaryota</taxon>
        <taxon>Metazoa</taxon>
        <taxon>Ecdysozoa</taxon>
        <taxon>Arthropoda</taxon>
        <taxon>Hexapoda</taxon>
        <taxon>Insecta</taxon>
        <taxon>Pterygota</taxon>
        <taxon>Neoptera</taxon>
        <taxon>Endopterygota</taxon>
        <taxon>Diptera</taxon>
        <taxon>Brachycera</taxon>
        <taxon>Muscomorpha</taxon>
        <taxon>Platypezoidea</taxon>
        <taxon>Phoridae</taxon>
        <taxon>Megaseliini</taxon>
        <taxon>Megaselia</taxon>
    </lineage>
</organism>
<dbReference type="STRING" id="36166.T1GFJ3"/>
<dbReference type="EnsemblMetazoa" id="MESCA002135-RA">
    <property type="protein sequence ID" value="MESCA002135-PA"/>
    <property type="gene ID" value="MESCA002135"/>
</dbReference>